<gene>
    <name evidence="1" type="ORF">ICL07_18010</name>
</gene>
<evidence type="ECO:0000313" key="2">
    <source>
        <dbReference type="Proteomes" id="UP000659124"/>
    </source>
</evidence>
<dbReference type="PROSITE" id="PS51257">
    <property type="entry name" value="PROKAR_LIPOPROTEIN"/>
    <property type="match status" value="1"/>
</dbReference>
<organism evidence="1 2">
    <name type="scientific">Chitinophaga qingshengii</name>
    <dbReference type="NCBI Taxonomy" id="1569794"/>
    <lineage>
        <taxon>Bacteria</taxon>
        <taxon>Pseudomonadati</taxon>
        <taxon>Bacteroidota</taxon>
        <taxon>Chitinophagia</taxon>
        <taxon>Chitinophagales</taxon>
        <taxon>Chitinophagaceae</taxon>
        <taxon>Chitinophaga</taxon>
    </lineage>
</organism>
<keyword evidence="2" id="KW-1185">Reference proteome</keyword>
<dbReference type="Proteomes" id="UP000659124">
    <property type="component" value="Unassembled WGS sequence"/>
</dbReference>
<name>A0ABR7TP77_9BACT</name>
<evidence type="ECO:0000313" key="1">
    <source>
        <dbReference type="EMBL" id="MBC9932286.1"/>
    </source>
</evidence>
<dbReference type="RefSeq" id="WP_188089415.1">
    <property type="nucleotide sequence ID" value="NZ_JACVFC010000002.1"/>
</dbReference>
<sequence>MKKGKAFVFAGWWSIALVMVLGSCKKMLPVDRPAFSLESQFTQDLYQPVLGRTTLMTNNFNAEGSTLPLTFRIINVRTFNDEPAPELLKLFPVEVWKKPYTGDEKTLAEITAKRATEDHPLFEIREHSGEFIMWNSATSDILKAQPDSGYLFDVEAFNDGGKRIFKNMKLRPFRERPYEPNNQNPITGANSNPAIKPFTVTDMITDSTGSNMSADDISIYFYRKGEGNSLTLRFLDKRLQPMDPDLFKDTKWNELLHGFNMQKTKEAVRYDVAFPIPLVEMPTRYTTFDGKQAKMVFAYSRQGFGNLRQDASFQINFAIYRKGDWEMVIWFNRENPKFIND</sequence>
<accession>A0ABR7TP77</accession>
<dbReference type="EMBL" id="JACVFC010000002">
    <property type="protein sequence ID" value="MBC9932286.1"/>
    <property type="molecule type" value="Genomic_DNA"/>
</dbReference>
<dbReference type="InterPro" id="IPR032173">
    <property type="entry name" value="DUF5007"/>
</dbReference>
<proteinExistence type="predicted"/>
<protein>
    <submittedName>
        <fullName evidence="1">DUF5007 domain-containing protein</fullName>
    </submittedName>
</protein>
<dbReference type="Pfam" id="PF16398">
    <property type="entry name" value="DUF5007"/>
    <property type="match status" value="1"/>
</dbReference>
<comment type="caution">
    <text evidence="1">The sequence shown here is derived from an EMBL/GenBank/DDBJ whole genome shotgun (WGS) entry which is preliminary data.</text>
</comment>
<reference evidence="1 2" key="1">
    <citation type="submission" date="2020-09" db="EMBL/GenBank/DDBJ databases">
        <title>Genome sequences of type strains of Chitinophaga qingshengii and Chitinophaga varians.</title>
        <authorList>
            <person name="Kittiwongwattana C."/>
        </authorList>
    </citation>
    <scope>NUCLEOTIDE SEQUENCE [LARGE SCALE GENOMIC DNA]</scope>
    <source>
        <strain evidence="1 2">JCM 30026</strain>
    </source>
</reference>